<evidence type="ECO:0000256" key="1">
    <source>
        <dbReference type="SAM" id="MobiDB-lite"/>
    </source>
</evidence>
<evidence type="ECO:0000313" key="3">
    <source>
        <dbReference type="Proteomes" id="UP000475214"/>
    </source>
</evidence>
<comment type="caution">
    <text evidence="2">The sequence shown here is derived from an EMBL/GenBank/DDBJ whole genome shotgun (WGS) entry which is preliminary data.</text>
</comment>
<protein>
    <submittedName>
        <fullName evidence="2">Uncharacterized protein</fullName>
    </submittedName>
</protein>
<dbReference type="EMBL" id="JAAGOA010000008">
    <property type="protein sequence ID" value="NEE01159.1"/>
    <property type="molecule type" value="Genomic_DNA"/>
</dbReference>
<sequence>MYTADVDLDASPRRMEISDEHHNVVRTVELATDEHINDALAREQLYPLGVEQENERHVRITVLPRLDRSADGPFSIAIDMFAQKIIASFGDTAATFDIDQANSVGVMLVDTARHAELVFAGNDARYVAWLNFERSPALVVKAITPDEQLPWTIDEWQIDWVGDLSRADDALHEHGWHRHSEWHPTVKGKVAIVTPTEPRRRHAEREAERRRGHDVPPAGTRRIEAQDDS</sequence>
<name>A0A6L9S7S8_9ACTN</name>
<accession>A0A6L9S7S8</accession>
<gene>
    <name evidence="2" type="ORF">G1H10_13380</name>
</gene>
<dbReference type="RefSeq" id="WP_163738250.1">
    <property type="nucleotide sequence ID" value="NZ_JAAGOA010000008.1"/>
</dbReference>
<dbReference type="Proteomes" id="UP000475214">
    <property type="component" value="Unassembled WGS sequence"/>
</dbReference>
<feature type="region of interest" description="Disordered" evidence="1">
    <location>
        <begin position="194"/>
        <end position="229"/>
    </location>
</feature>
<proteinExistence type="predicted"/>
<evidence type="ECO:0000313" key="2">
    <source>
        <dbReference type="EMBL" id="NEE01159.1"/>
    </source>
</evidence>
<organism evidence="2 3">
    <name type="scientific">Phytoactinopolyspora halotolerans</name>
    <dbReference type="NCBI Taxonomy" id="1981512"/>
    <lineage>
        <taxon>Bacteria</taxon>
        <taxon>Bacillati</taxon>
        <taxon>Actinomycetota</taxon>
        <taxon>Actinomycetes</taxon>
        <taxon>Jiangellales</taxon>
        <taxon>Jiangellaceae</taxon>
        <taxon>Phytoactinopolyspora</taxon>
    </lineage>
</organism>
<feature type="compositionally biased region" description="Basic and acidic residues" evidence="1">
    <location>
        <begin position="203"/>
        <end position="214"/>
    </location>
</feature>
<reference evidence="2 3" key="1">
    <citation type="submission" date="2020-02" db="EMBL/GenBank/DDBJ databases">
        <authorList>
            <person name="Li X.-J."/>
            <person name="Han X.-M."/>
        </authorList>
    </citation>
    <scope>NUCLEOTIDE SEQUENCE [LARGE SCALE GENOMIC DNA]</scope>
    <source>
        <strain evidence="2 3">CCTCC AB 2017055</strain>
    </source>
</reference>
<dbReference type="AlphaFoldDB" id="A0A6L9S7S8"/>
<keyword evidence="3" id="KW-1185">Reference proteome</keyword>